<evidence type="ECO:0000313" key="3">
    <source>
        <dbReference type="EMBL" id="MFB2878506.1"/>
    </source>
</evidence>
<proteinExistence type="predicted"/>
<dbReference type="InterPro" id="IPR000086">
    <property type="entry name" value="NUDIX_hydrolase_dom"/>
</dbReference>
<dbReference type="InterPro" id="IPR015797">
    <property type="entry name" value="NUDIX_hydrolase-like_dom_sf"/>
</dbReference>
<evidence type="ECO:0000256" key="1">
    <source>
        <dbReference type="ARBA" id="ARBA00022801"/>
    </source>
</evidence>
<dbReference type="Gene3D" id="3.90.79.10">
    <property type="entry name" value="Nucleoside Triphosphate Pyrophosphohydrolase"/>
    <property type="match status" value="1"/>
</dbReference>
<gene>
    <name evidence="3" type="ORF">ACE1CC_16765</name>
</gene>
<comment type="caution">
    <text evidence="3">The sequence shown here is derived from an EMBL/GenBank/DDBJ whole genome shotgun (WGS) entry which is preliminary data.</text>
</comment>
<dbReference type="PROSITE" id="PS00893">
    <property type="entry name" value="NUDIX_BOX"/>
    <property type="match status" value="1"/>
</dbReference>
<accession>A0ABV4X6U2</accession>
<dbReference type="Pfam" id="PF00293">
    <property type="entry name" value="NUDIX"/>
    <property type="match status" value="1"/>
</dbReference>
<dbReference type="RefSeq" id="WP_413271576.1">
    <property type="nucleotide sequence ID" value="NZ_JBHFNQ010000125.1"/>
</dbReference>
<dbReference type="InterPro" id="IPR020084">
    <property type="entry name" value="NUDIX_hydrolase_CS"/>
</dbReference>
<dbReference type="Proteomes" id="UP001576774">
    <property type="component" value="Unassembled WGS sequence"/>
</dbReference>
<organism evidence="3 4">
    <name type="scientific">Floridaenema aerugineum BLCC-F46</name>
    <dbReference type="NCBI Taxonomy" id="3153654"/>
    <lineage>
        <taxon>Bacteria</taxon>
        <taxon>Bacillati</taxon>
        <taxon>Cyanobacteriota</taxon>
        <taxon>Cyanophyceae</taxon>
        <taxon>Oscillatoriophycideae</taxon>
        <taxon>Aerosakkonematales</taxon>
        <taxon>Aerosakkonemataceae</taxon>
        <taxon>Floridanema</taxon>
        <taxon>Floridanema aerugineum</taxon>
    </lineage>
</organism>
<dbReference type="PROSITE" id="PS51462">
    <property type="entry name" value="NUDIX"/>
    <property type="match status" value="1"/>
</dbReference>
<keyword evidence="1" id="KW-0378">Hydrolase</keyword>
<sequence>MNKKRRGTVIIETENGILLTKMKGNLFILPGGQAEKNEPRIITAIRELKEETNLDAQSVIFLFAHESTYYSHKVFYIQAEGKLKPRNEIDELNFTHLIDPQNITKSSHEIIQRFLREKNGYFEHFKKMFKSHNKSTTFH</sequence>
<evidence type="ECO:0000313" key="4">
    <source>
        <dbReference type="Proteomes" id="UP001576774"/>
    </source>
</evidence>
<evidence type="ECO:0000259" key="2">
    <source>
        <dbReference type="PROSITE" id="PS51462"/>
    </source>
</evidence>
<protein>
    <submittedName>
        <fullName evidence="3">NUDIX domain-containing protein</fullName>
    </submittedName>
</protein>
<dbReference type="EMBL" id="JBHFNQ010000125">
    <property type="protein sequence ID" value="MFB2878506.1"/>
    <property type="molecule type" value="Genomic_DNA"/>
</dbReference>
<feature type="domain" description="Nudix hydrolase" evidence="2">
    <location>
        <begin position="1"/>
        <end position="117"/>
    </location>
</feature>
<reference evidence="3 4" key="1">
    <citation type="submission" date="2024-09" db="EMBL/GenBank/DDBJ databases">
        <title>Floridaenema gen nov. (Aerosakkonemataceae, Aerosakkonematales ord. nov., Cyanobacteria) from benthic tropical and subtropical fresh waters, with the description of four new species.</title>
        <authorList>
            <person name="Moretto J.A."/>
            <person name="Berthold D.E."/>
            <person name="Lefler F.W."/>
            <person name="Huang I.-S."/>
            <person name="Laughinghouse H. IV."/>
        </authorList>
    </citation>
    <scope>NUCLEOTIDE SEQUENCE [LARGE SCALE GENOMIC DNA]</scope>
    <source>
        <strain evidence="3 4">BLCC-F46</strain>
    </source>
</reference>
<keyword evidence="4" id="KW-1185">Reference proteome</keyword>
<name>A0ABV4X6U2_9CYAN</name>
<dbReference type="SUPFAM" id="SSF55811">
    <property type="entry name" value="Nudix"/>
    <property type="match status" value="1"/>
</dbReference>